<evidence type="ECO:0000256" key="1">
    <source>
        <dbReference type="SAM" id="MobiDB-lite"/>
    </source>
</evidence>
<feature type="compositionally biased region" description="Basic and acidic residues" evidence="1">
    <location>
        <begin position="73"/>
        <end position="83"/>
    </location>
</feature>
<comment type="caution">
    <text evidence="2">The sequence shown here is derived from an EMBL/GenBank/DDBJ whole genome shotgun (WGS) entry which is preliminary data.</text>
</comment>
<keyword evidence="3" id="KW-1185">Reference proteome</keyword>
<sequence>MEIIDPLQKVISASVFKSRKNGKLRKHSIIAHTESLDHMDHLQDLFYDSDSPSTCFQKATKRKRGVVLSSDSDDGHSSDELKPKHISANQAVLSCSELRVEDKSAQSNQYSFERSPPLPLHKVRKYTNPLNLTR</sequence>
<proteinExistence type="predicted"/>
<evidence type="ECO:0000313" key="3">
    <source>
        <dbReference type="Proteomes" id="UP001412067"/>
    </source>
</evidence>
<name>A0ABR2MYC7_9ASPA</name>
<protein>
    <submittedName>
        <fullName evidence="2">Uncharacterized protein</fullName>
    </submittedName>
</protein>
<dbReference type="EMBL" id="JBBWWR010000003">
    <property type="protein sequence ID" value="KAK8969239.1"/>
    <property type="molecule type" value="Genomic_DNA"/>
</dbReference>
<feature type="region of interest" description="Disordered" evidence="1">
    <location>
        <begin position="65"/>
        <end position="86"/>
    </location>
</feature>
<feature type="region of interest" description="Disordered" evidence="1">
    <location>
        <begin position="104"/>
        <end position="134"/>
    </location>
</feature>
<organism evidence="2 3">
    <name type="scientific">Platanthera guangdongensis</name>
    <dbReference type="NCBI Taxonomy" id="2320717"/>
    <lineage>
        <taxon>Eukaryota</taxon>
        <taxon>Viridiplantae</taxon>
        <taxon>Streptophyta</taxon>
        <taxon>Embryophyta</taxon>
        <taxon>Tracheophyta</taxon>
        <taxon>Spermatophyta</taxon>
        <taxon>Magnoliopsida</taxon>
        <taxon>Liliopsida</taxon>
        <taxon>Asparagales</taxon>
        <taxon>Orchidaceae</taxon>
        <taxon>Orchidoideae</taxon>
        <taxon>Orchideae</taxon>
        <taxon>Orchidinae</taxon>
        <taxon>Platanthera</taxon>
    </lineage>
</organism>
<evidence type="ECO:0000313" key="2">
    <source>
        <dbReference type="EMBL" id="KAK8969239.1"/>
    </source>
</evidence>
<dbReference type="Proteomes" id="UP001412067">
    <property type="component" value="Unassembled WGS sequence"/>
</dbReference>
<gene>
    <name evidence="2" type="ORF">KSP40_PGU005201</name>
</gene>
<accession>A0ABR2MYC7</accession>
<reference evidence="2 3" key="1">
    <citation type="journal article" date="2022" name="Nat. Plants">
        <title>Genomes of leafy and leafless Platanthera orchids illuminate the evolution of mycoheterotrophy.</title>
        <authorList>
            <person name="Li M.H."/>
            <person name="Liu K.W."/>
            <person name="Li Z."/>
            <person name="Lu H.C."/>
            <person name="Ye Q.L."/>
            <person name="Zhang D."/>
            <person name="Wang J.Y."/>
            <person name="Li Y.F."/>
            <person name="Zhong Z.M."/>
            <person name="Liu X."/>
            <person name="Yu X."/>
            <person name="Liu D.K."/>
            <person name="Tu X.D."/>
            <person name="Liu B."/>
            <person name="Hao Y."/>
            <person name="Liao X.Y."/>
            <person name="Jiang Y.T."/>
            <person name="Sun W.H."/>
            <person name="Chen J."/>
            <person name="Chen Y.Q."/>
            <person name="Ai Y."/>
            <person name="Zhai J.W."/>
            <person name="Wu S.S."/>
            <person name="Zhou Z."/>
            <person name="Hsiao Y.Y."/>
            <person name="Wu W.L."/>
            <person name="Chen Y.Y."/>
            <person name="Lin Y.F."/>
            <person name="Hsu J.L."/>
            <person name="Li C.Y."/>
            <person name="Wang Z.W."/>
            <person name="Zhao X."/>
            <person name="Zhong W.Y."/>
            <person name="Ma X.K."/>
            <person name="Ma L."/>
            <person name="Huang J."/>
            <person name="Chen G.Z."/>
            <person name="Huang M.Z."/>
            <person name="Huang L."/>
            <person name="Peng D.H."/>
            <person name="Luo Y.B."/>
            <person name="Zou S.Q."/>
            <person name="Chen S.P."/>
            <person name="Lan S."/>
            <person name="Tsai W.C."/>
            <person name="Van de Peer Y."/>
            <person name="Liu Z.J."/>
        </authorList>
    </citation>
    <scope>NUCLEOTIDE SEQUENCE [LARGE SCALE GENOMIC DNA]</scope>
    <source>
        <strain evidence="2">Lor288</strain>
    </source>
</reference>